<evidence type="ECO:0000313" key="2">
    <source>
        <dbReference type="EMBL" id="KAJ3611642.1"/>
    </source>
</evidence>
<dbReference type="EMBL" id="JANIIK010000037">
    <property type="protein sequence ID" value="KAJ3611642.1"/>
    <property type="molecule type" value="Genomic_DNA"/>
</dbReference>
<keyword evidence="3" id="KW-1185">Reference proteome</keyword>
<dbReference type="Proteomes" id="UP001148018">
    <property type="component" value="Unassembled WGS sequence"/>
</dbReference>
<feature type="compositionally biased region" description="Polar residues" evidence="1">
    <location>
        <begin position="102"/>
        <end position="114"/>
    </location>
</feature>
<feature type="region of interest" description="Disordered" evidence="1">
    <location>
        <begin position="1"/>
        <end position="38"/>
    </location>
</feature>
<feature type="compositionally biased region" description="Basic and acidic residues" evidence="1">
    <location>
        <begin position="9"/>
        <end position="19"/>
    </location>
</feature>
<feature type="region of interest" description="Disordered" evidence="1">
    <location>
        <begin position="79"/>
        <end position="114"/>
    </location>
</feature>
<feature type="compositionally biased region" description="Polar residues" evidence="1">
    <location>
        <begin position="83"/>
        <end position="94"/>
    </location>
</feature>
<reference evidence="2" key="1">
    <citation type="submission" date="2022-07" db="EMBL/GenBank/DDBJ databases">
        <title>Chromosome-level genome of Muraenolepis orangiensis.</title>
        <authorList>
            <person name="Kim J."/>
        </authorList>
    </citation>
    <scope>NUCLEOTIDE SEQUENCE</scope>
    <source>
        <strain evidence="2">KU_S4_2022</strain>
        <tissue evidence="2">Muscle</tissue>
    </source>
</reference>
<evidence type="ECO:0000256" key="1">
    <source>
        <dbReference type="SAM" id="MobiDB-lite"/>
    </source>
</evidence>
<organism evidence="2 3">
    <name type="scientific">Muraenolepis orangiensis</name>
    <name type="common">Patagonian moray cod</name>
    <dbReference type="NCBI Taxonomy" id="630683"/>
    <lineage>
        <taxon>Eukaryota</taxon>
        <taxon>Metazoa</taxon>
        <taxon>Chordata</taxon>
        <taxon>Craniata</taxon>
        <taxon>Vertebrata</taxon>
        <taxon>Euteleostomi</taxon>
        <taxon>Actinopterygii</taxon>
        <taxon>Neopterygii</taxon>
        <taxon>Teleostei</taxon>
        <taxon>Neoteleostei</taxon>
        <taxon>Acanthomorphata</taxon>
        <taxon>Zeiogadaria</taxon>
        <taxon>Gadariae</taxon>
        <taxon>Gadiformes</taxon>
        <taxon>Muraenolepidoidei</taxon>
        <taxon>Muraenolepididae</taxon>
        <taxon>Muraenolepis</taxon>
    </lineage>
</organism>
<dbReference type="AlphaFoldDB" id="A0A9Q0EW53"/>
<comment type="caution">
    <text evidence="2">The sequence shown here is derived from an EMBL/GenBank/DDBJ whole genome shotgun (WGS) entry which is preliminary data.</text>
</comment>
<protein>
    <submittedName>
        <fullName evidence="2">Uncharacterized protein</fullName>
    </submittedName>
</protein>
<gene>
    <name evidence="2" type="ORF">NHX12_021657</name>
</gene>
<name>A0A9Q0EW53_9TELE</name>
<evidence type="ECO:0000313" key="3">
    <source>
        <dbReference type="Proteomes" id="UP001148018"/>
    </source>
</evidence>
<proteinExistence type="predicted"/>
<accession>A0A9Q0EW53</accession>
<sequence length="114" mass="12473">MLYRTMHGGHPENHARRSPGEPCTAVTRRTMHGGSPGEPCTVVTWRTMHGGHLENHARWSPGEPYTPRLLVCETVPGVRHAESSNPSVIQGRSSDGQDKASIGQQSANLRISRL</sequence>